<gene>
    <name evidence="12" type="ORF">VNI00_000692</name>
</gene>
<evidence type="ECO:0000256" key="10">
    <source>
        <dbReference type="RuleBase" id="RU000461"/>
    </source>
</evidence>
<dbReference type="GO" id="GO:0016705">
    <property type="term" value="F:oxidoreductase activity, acting on paired donors, with incorporation or reduction of molecular oxygen"/>
    <property type="evidence" value="ECO:0007669"/>
    <property type="project" value="InterPro"/>
</dbReference>
<dbReference type="InterPro" id="IPR002401">
    <property type="entry name" value="Cyt_P450_E_grp-I"/>
</dbReference>
<sequence>MPNLFQGSLLALLVSLAIILVVRRPGKSSLDNIPGPRRLPVVGNLFSLPNREEWVHFAKWGKTFGDVYAVYVFSKPMIMLSSRKAIVDLFEHRSGIYSNRPHLVMANELRACMGWGETVVLMPYGDRFKNYRRLLKIGLNPSATTLYWPLMEQEVAKSLKRLIDNPADFVGNFRRTAGTVALKIAYGFTNETEEFHRLLKDTERALQMFAIAALPGVFLVDTLPLLKHLPSWFPGAGFQAIGMKTRNLIQLTIGDTFSAVKNAVSSGNHAKFGSQSFTATLLNEDDATRSTDEDIKWVAAGLYSGEGQADTTVAAMSNFFLCMMLFPDVQQKAQAEIDAVIGKDRLPSISDRDSLPYVRAVYQETLRWRPVVPMVSHSVTQDDLYRSYFIPKDTALVANIWAALHDENVYPQPDDFRPERYLAPELAPDSSSFAFGFGRRACPGEAVANSLLFVNMACILATFSINKPLDQTGKVIDPTLQWTSGVTSHPHPFKCDIKPRSSITADLVRRTASLVE</sequence>
<dbReference type="GO" id="GO:0020037">
    <property type="term" value="F:heme binding"/>
    <property type="evidence" value="ECO:0007669"/>
    <property type="project" value="InterPro"/>
</dbReference>
<evidence type="ECO:0000256" key="8">
    <source>
        <dbReference type="ARBA" id="ARBA00023033"/>
    </source>
</evidence>
<evidence type="ECO:0000256" key="9">
    <source>
        <dbReference type="PIRSR" id="PIRSR602401-1"/>
    </source>
</evidence>
<evidence type="ECO:0000313" key="13">
    <source>
        <dbReference type="Proteomes" id="UP001383192"/>
    </source>
</evidence>
<evidence type="ECO:0000256" key="4">
    <source>
        <dbReference type="ARBA" id="ARBA00022617"/>
    </source>
</evidence>
<evidence type="ECO:0000256" key="2">
    <source>
        <dbReference type="ARBA" id="ARBA00005179"/>
    </source>
</evidence>
<keyword evidence="8 10" id="KW-0503">Monooxygenase</keyword>
<dbReference type="AlphaFoldDB" id="A0AAW0E9S1"/>
<feature type="binding site" description="axial binding residue" evidence="9">
    <location>
        <position position="442"/>
    </location>
    <ligand>
        <name>heme</name>
        <dbReference type="ChEBI" id="CHEBI:30413"/>
    </ligand>
    <ligandPart>
        <name>Fe</name>
        <dbReference type="ChEBI" id="CHEBI:18248"/>
    </ligandPart>
</feature>
<keyword evidence="5 9" id="KW-0479">Metal-binding</keyword>
<evidence type="ECO:0000313" key="12">
    <source>
        <dbReference type="EMBL" id="KAK7060957.1"/>
    </source>
</evidence>
<accession>A0AAW0E9S1</accession>
<keyword evidence="4 9" id="KW-0349">Heme</keyword>
<evidence type="ECO:0000256" key="7">
    <source>
        <dbReference type="ARBA" id="ARBA00023004"/>
    </source>
</evidence>
<comment type="caution">
    <text evidence="12">The sequence shown here is derived from an EMBL/GenBank/DDBJ whole genome shotgun (WGS) entry which is preliminary data.</text>
</comment>
<dbReference type="PANTHER" id="PTHR46300:SF7">
    <property type="entry name" value="P450, PUTATIVE (EUROFUNG)-RELATED"/>
    <property type="match status" value="1"/>
</dbReference>
<keyword evidence="11" id="KW-0732">Signal</keyword>
<keyword evidence="6 10" id="KW-0560">Oxidoreductase</keyword>
<feature type="chain" id="PRO_5043866664" description="Cytochrome P450" evidence="11">
    <location>
        <begin position="29"/>
        <end position="516"/>
    </location>
</feature>
<dbReference type="PRINTS" id="PR00463">
    <property type="entry name" value="EP450I"/>
</dbReference>
<dbReference type="PROSITE" id="PS00086">
    <property type="entry name" value="CYTOCHROME_P450"/>
    <property type="match status" value="1"/>
</dbReference>
<evidence type="ECO:0000256" key="11">
    <source>
        <dbReference type="SAM" id="SignalP"/>
    </source>
</evidence>
<keyword evidence="7 9" id="KW-0408">Iron</keyword>
<dbReference type="SUPFAM" id="SSF48264">
    <property type="entry name" value="Cytochrome P450"/>
    <property type="match status" value="1"/>
</dbReference>
<evidence type="ECO:0000256" key="3">
    <source>
        <dbReference type="ARBA" id="ARBA00010617"/>
    </source>
</evidence>
<dbReference type="Gene3D" id="1.10.630.10">
    <property type="entry name" value="Cytochrome P450"/>
    <property type="match status" value="1"/>
</dbReference>
<comment type="similarity">
    <text evidence="3 10">Belongs to the cytochrome P450 family.</text>
</comment>
<protein>
    <recommendedName>
        <fullName evidence="14">Cytochrome P450</fullName>
    </recommendedName>
</protein>
<dbReference type="InterPro" id="IPR036396">
    <property type="entry name" value="Cyt_P450_sf"/>
</dbReference>
<evidence type="ECO:0000256" key="1">
    <source>
        <dbReference type="ARBA" id="ARBA00001971"/>
    </source>
</evidence>
<dbReference type="Pfam" id="PF00067">
    <property type="entry name" value="p450"/>
    <property type="match status" value="1"/>
</dbReference>
<name>A0AAW0E9S1_9AGAR</name>
<reference evidence="12 13" key="1">
    <citation type="submission" date="2024-01" db="EMBL/GenBank/DDBJ databases">
        <title>A draft genome for a cacao thread blight-causing isolate of Paramarasmius palmivorus.</title>
        <authorList>
            <person name="Baruah I.K."/>
            <person name="Bukari Y."/>
            <person name="Amoako-Attah I."/>
            <person name="Meinhardt L.W."/>
            <person name="Bailey B.A."/>
            <person name="Cohen S.P."/>
        </authorList>
    </citation>
    <scope>NUCLEOTIDE SEQUENCE [LARGE SCALE GENOMIC DNA]</scope>
    <source>
        <strain evidence="12 13">GH-12</strain>
    </source>
</reference>
<comment type="pathway">
    <text evidence="2">Secondary metabolite biosynthesis.</text>
</comment>
<dbReference type="InterPro" id="IPR017972">
    <property type="entry name" value="Cyt_P450_CS"/>
</dbReference>
<dbReference type="EMBL" id="JAYKXP010000002">
    <property type="protein sequence ID" value="KAK7060957.1"/>
    <property type="molecule type" value="Genomic_DNA"/>
</dbReference>
<organism evidence="12 13">
    <name type="scientific">Paramarasmius palmivorus</name>
    <dbReference type="NCBI Taxonomy" id="297713"/>
    <lineage>
        <taxon>Eukaryota</taxon>
        <taxon>Fungi</taxon>
        <taxon>Dikarya</taxon>
        <taxon>Basidiomycota</taxon>
        <taxon>Agaricomycotina</taxon>
        <taxon>Agaricomycetes</taxon>
        <taxon>Agaricomycetidae</taxon>
        <taxon>Agaricales</taxon>
        <taxon>Marasmiineae</taxon>
        <taxon>Marasmiaceae</taxon>
        <taxon>Paramarasmius</taxon>
    </lineage>
</organism>
<comment type="cofactor">
    <cofactor evidence="1 9">
        <name>heme</name>
        <dbReference type="ChEBI" id="CHEBI:30413"/>
    </cofactor>
</comment>
<evidence type="ECO:0000256" key="6">
    <source>
        <dbReference type="ARBA" id="ARBA00023002"/>
    </source>
</evidence>
<proteinExistence type="inferred from homology"/>
<dbReference type="InterPro" id="IPR001128">
    <property type="entry name" value="Cyt_P450"/>
</dbReference>
<dbReference type="PANTHER" id="PTHR46300">
    <property type="entry name" value="P450, PUTATIVE (EUROFUNG)-RELATED-RELATED"/>
    <property type="match status" value="1"/>
</dbReference>
<dbReference type="GO" id="GO:0005506">
    <property type="term" value="F:iron ion binding"/>
    <property type="evidence" value="ECO:0007669"/>
    <property type="project" value="InterPro"/>
</dbReference>
<feature type="signal peptide" evidence="11">
    <location>
        <begin position="1"/>
        <end position="28"/>
    </location>
</feature>
<dbReference type="Proteomes" id="UP001383192">
    <property type="component" value="Unassembled WGS sequence"/>
</dbReference>
<evidence type="ECO:0000256" key="5">
    <source>
        <dbReference type="ARBA" id="ARBA00022723"/>
    </source>
</evidence>
<keyword evidence="13" id="KW-1185">Reference proteome</keyword>
<dbReference type="GO" id="GO:0004497">
    <property type="term" value="F:monooxygenase activity"/>
    <property type="evidence" value="ECO:0007669"/>
    <property type="project" value="UniProtKB-KW"/>
</dbReference>
<evidence type="ECO:0008006" key="14">
    <source>
        <dbReference type="Google" id="ProtNLM"/>
    </source>
</evidence>
<dbReference type="CDD" id="cd11065">
    <property type="entry name" value="CYP64-like"/>
    <property type="match status" value="1"/>
</dbReference>
<dbReference type="InterPro" id="IPR050364">
    <property type="entry name" value="Cytochrome_P450_fung"/>
</dbReference>